<dbReference type="InterPro" id="IPR002871">
    <property type="entry name" value="NIF_FeS_clus_asmbl_NifU_N"/>
</dbReference>
<protein>
    <recommendedName>
        <fullName evidence="1">NIF system FeS cluster assembly NifU N-terminal domain-containing protein</fullName>
    </recommendedName>
</protein>
<dbReference type="GO" id="GO:0016226">
    <property type="term" value="P:iron-sulfur cluster assembly"/>
    <property type="evidence" value="ECO:0007669"/>
    <property type="project" value="InterPro"/>
</dbReference>
<organism evidence="2 3">
    <name type="scientific">candidate division TA06 bacterium DG_78</name>
    <dbReference type="NCBI Taxonomy" id="1703772"/>
    <lineage>
        <taxon>Bacteria</taxon>
        <taxon>Bacteria division TA06</taxon>
    </lineage>
</organism>
<dbReference type="AlphaFoldDB" id="A0A0S7YH97"/>
<dbReference type="PANTHER" id="PTHR10093">
    <property type="entry name" value="IRON-SULFUR CLUSTER ASSEMBLY ENZYME NIFU HOMOLOG"/>
    <property type="match status" value="1"/>
</dbReference>
<proteinExistence type="predicted"/>
<feature type="domain" description="NIF system FeS cluster assembly NifU N-terminal" evidence="1">
    <location>
        <begin position="20"/>
        <end position="139"/>
    </location>
</feature>
<dbReference type="EMBL" id="LJNI01000014">
    <property type="protein sequence ID" value="KPJ74130.1"/>
    <property type="molecule type" value="Genomic_DNA"/>
</dbReference>
<reference evidence="2 3" key="1">
    <citation type="journal article" date="2015" name="Microbiome">
        <title>Genomic resolution of linkages in carbon, nitrogen, and sulfur cycling among widespread estuary sediment bacteria.</title>
        <authorList>
            <person name="Baker B.J."/>
            <person name="Lazar C.S."/>
            <person name="Teske A.P."/>
            <person name="Dick G.J."/>
        </authorList>
    </citation>
    <scope>NUCLEOTIDE SEQUENCE [LARGE SCALE GENOMIC DNA]</scope>
    <source>
        <strain evidence="2">DG_78</strain>
    </source>
</reference>
<gene>
    <name evidence="2" type="ORF">AMJ52_01845</name>
</gene>
<evidence type="ECO:0000313" key="2">
    <source>
        <dbReference type="EMBL" id="KPJ74130.1"/>
    </source>
</evidence>
<comment type="caution">
    <text evidence="2">The sequence shown here is derived from an EMBL/GenBank/DDBJ whole genome shotgun (WGS) entry which is preliminary data.</text>
</comment>
<dbReference type="Proteomes" id="UP000051012">
    <property type="component" value="Unassembled WGS sequence"/>
</dbReference>
<dbReference type="Gene3D" id="3.90.1010.10">
    <property type="match status" value="1"/>
</dbReference>
<sequence length="151" mass="17059">MDNIAKELQEKIIEHLKLDYSKMVIEHWKHPRNWGIMSNADGYAKITGQCGDTMEISINVKNNKIIKCTFDTDGCGSTISCGSMITVLVAGKSIADAKKITQKDLLNYCDGLPRENKHCALLAVTTLQNAIENYERIKNEPWKKLYRNPVT</sequence>
<dbReference type="CDD" id="cd06664">
    <property type="entry name" value="IscU_like"/>
    <property type="match status" value="1"/>
</dbReference>
<evidence type="ECO:0000313" key="3">
    <source>
        <dbReference type="Proteomes" id="UP000051012"/>
    </source>
</evidence>
<evidence type="ECO:0000259" key="1">
    <source>
        <dbReference type="Pfam" id="PF01592"/>
    </source>
</evidence>
<accession>A0A0S7YH97</accession>
<name>A0A0S7YH97_UNCT6</name>
<dbReference type="Pfam" id="PF01592">
    <property type="entry name" value="NifU_N"/>
    <property type="match status" value="1"/>
</dbReference>
<dbReference type="SUPFAM" id="SSF82649">
    <property type="entry name" value="SufE/NifU"/>
    <property type="match status" value="1"/>
</dbReference>
<dbReference type="GO" id="GO:0051536">
    <property type="term" value="F:iron-sulfur cluster binding"/>
    <property type="evidence" value="ECO:0007669"/>
    <property type="project" value="InterPro"/>
</dbReference>
<dbReference type="GO" id="GO:0005506">
    <property type="term" value="F:iron ion binding"/>
    <property type="evidence" value="ECO:0007669"/>
    <property type="project" value="InterPro"/>
</dbReference>